<dbReference type="InterPro" id="IPR001041">
    <property type="entry name" value="2Fe-2S_ferredoxin-type"/>
</dbReference>
<dbReference type="Proteomes" id="UP000586827">
    <property type="component" value="Unassembled WGS sequence"/>
</dbReference>
<evidence type="ECO:0000256" key="7">
    <source>
        <dbReference type="ARBA" id="ARBA00023004"/>
    </source>
</evidence>
<dbReference type="Gene3D" id="3.40.50.80">
    <property type="entry name" value="Nucleotide-binding domain of ferredoxin-NADP reductase (FNR) module"/>
    <property type="match status" value="1"/>
</dbReference>
<dbReference type="InterPro" id="IPR050415">
    <property type="entry name" value="MRET"/>
</dbReference>
<evidence type="ECO:0000259" key="11">
    <source>
        <dbReference type="PROSITE" id="PS51384"/>
    </source>
</evidence>
<dbReference type="GO" id="GO:0051537">
    <property type="term" value="F:2 iron, 2 sulfur cluster binding"/>
    <property type="evidence" value="ECO:0007669"/>
    <property type="project" value="UniProtKB-KW"/>
</dbReference>
<dbReference type="Pfam" id="PF00111">
    <property type="entry name" value="Fer2"/>
    <property type="match status" value="1"/>
</dbReference>
<evidence type="ECO:0000259" key="10">
    <source>
        <dbReference type="PROSITE" id="PS51085"/>
    </source>
</evidence>
<dbReference type="GO" id="GO:0016491">
    <property type="term" value="F:oxidoreductase activity"/>
    <property type="evidence" value="ECO:0007669"/>
    <property type="project" value="UniProtKB-KW"/>
</dbReference>
<dbReference type="AlphaFoldDB" id="A0A849C232"/>
<sequence>MTPRAHEVKVRDVVAETGDAVTVSFDIPEDLAPRFRYQPGQFLTVRVPSDRTGSVARCYSLSSSPHCEDRLAVTVKRTAGGYGSNWICDNLESGDLIGVLEPAGVFTPRSLDEDLLLFAAGSGVTPIMSIAKSVLAAGTGDVVVVYANRDADAVIFGNEFDRLTQRFPQRLTVRHWLENERGLPTVAGLVELARDHRDHDVFLCGPTGFTAVTLAALGQLGIPEQRVHREQYRSLTDNPFEHTAPAATPTPTGAGKDTATVRVEIDGETHMLNWPRDTKLLDMLLDHGIDAPYVCRESACGTCVCSVKSGRTRMLMNESLIDDELAAGLTLACQTLPESDQLHIAFDQ</sequence>
<dbReference type="InterPro" id="IPR012675">
    <property type="entry name" value="Beta-grasp_dom_sf"/>
</dbReference>
<evidence type="ECO:0000256" key="1">
    <source>
        <dbReference type="ARBA" id="ARBA00001974"/>
    </source>
</evidence>
<evidence type="ECO:0000256" key="2">
    <source>
        <dbReference type="ARBA" id="ARBA00022630"/>
    </source>
</evidence>
<keyword evidence="8" id="KW-0411">Iron-sulfur</keyword>
<evidence type="ECO:0000313" key="12">
    <source>
        <dbReference type="EMBL" id="NNH72772.1"/>
    </source>
</evidence>
<keyword evidence="5" id="KW-0274">FAD</keyword>
<dbReference type="RefSeq" id="WP_067524070.1">
    <property type="nucleotide sequence ID" value="NZ_JABELX010000008.1"/>
</dbReference>
<dbReference type="EMBL" id="JABELX010000008">
    <property type="protein sequence ID" value="NNH72772.1"/>
    <property type="molecule type" value="Genomic_DNA"/>
</dbReference>
<accession>A0A849C232</accession>
<organism evidence="12 13">
    <name type="scientific">Nocardia uniformis</name>
    <dbReference type="NCBI Taxonomy" id="53432"/>
    <lineage>
        <taxon>Bacteria</taxon>
        <taxon>Bacillati</taxon>
        <taxon>Actinomycetota</taxon>
        <taxon>Actinomycetes</taxon>
        <taxon>Mycobacteriales</taxon>
        <taxon>Nocardiaceae</taxon>
        <taxon>Nocardia</taxon>
    </lineage>
</organism>
<dbReference type="Gene3D" id="3.10.20.30">
    <property type="match status" value="1"/>
</dbReference>
<evidence type="ECO:0000256" key="4">
    <source>
        <dbReference type="ARBA" id="ARBA00022723"/>
    </source>
</evidence>
<dbReference type="PANTHER" id="PTHR47354:SF8">
    <property type="entry name" value="1,2-PHENYLACETYL-COA EPOXIDASE, SUBUNIT E"/>
    <property type="match status" value="1"/>
</dbReference>
<keyword evidence="13" id="KW-1185">Reference proteome</keyword>
<proteinExistence type="predicted"/>
<dbReference type="GO" id="GO:0046872">
    <property type="term" value="F:metal ion binding"/>
    <property type="evidence" value="ECO:0007669"/>
    <property type="project" value="UniProtKB-KW"/>
</dbReference>
<dbReference type="CDD" id="cd00207">
    <property type="entry name" value="fer2"/>
    <property type="match status" value="1"/>
</dbReference>
<comment type="cofactor">
    <cofactor evidence="1">
        <name>FAD</name>
        <dbReference type="ChEBI" id="CHEBI:57692"/>
    </cofactor>
</comment>
<dbReference type="PRINTS" id="PR00371">
    <property type="entry name" value="FPNCR"/>
</dbReference>
<dbReference type="SUPFAM" id="SSF54292">
    <property type="entry name" value="2Fe-2S ferredoxin-like"/>
    <property type="match status" value="1"/>
</dbReference>
<dbReference type="PROSITE" id="PS51085">
    <property type="entry name" value="2FE2S_FER_2"/>
    <property type="match status" value="1"/>
</dbReference>
<dbReference type="InterPro" id="IPR039261">
    <property type="entry name" value="FNR_nucleotide-bd"/>
</dbReference>
<feature type="region of interest" description="Disordered" evidence="9">
    <location>
        <begin position="237"/>
        <end position="257"/>
    </location>
</feature>
<keyword evidence="2" id="KW-0285">Flavoprotein</keyword>
<dbReference type="PROSITE" id="PS51384">
    <property type="entry name" value="FAD_FR"/>
    <property type="match status" value="1"/>
</dbReference>
<evidence type="ECO:0000256" key="5">
    <source>
        <dbReference type="ARBA" id="ARBA00022827"/>
    </source>
</evidence>
<dbReference type="PRINTS" id="PR00409">
    <property type="entry name" value="PHDIOXRDTASE"/>
</dbReference>
<feature type="compositionally biased region" description="Low complexity" evidence="9">
    <location>
        <begin position="243"/>
        <end position="257"/>
    </location>
</feature>
<protein>
    <submittedName>
        <fullName evidence="12">Ferredoxin--NADP reductase</fullName>
    </submittedName>
</protein>
<keyword evidence="7" id="KW-0408">Iron</keyword>
<dbReference type="SUPFAM" id="SSF63380">
    <property type="entry name" value="Riboflavin synthase domain-like"/>
    <property type="match status" value="1"/>
</dbReference>
<feature type="domain" description="2Fe-2S ferredoxin-type" evidence="10">
    <location>
        <begin position="259"/>
        <end position="348"/>
    </location>
</feature>
<dbReference type="InterPro" id="IPR001433">
    <property type="entry name" value="OxRdtase_FAD/NAD-bd"/>
</dbReference>
<evidence type="ECO:0000313" key="13">
    <source>
        <dbReference type="Proteomes" id="UP000586827"/>
    </source>
</evidence>
<keyword evidence="4" id="KW-0479">Metal-binding</keyword>
<reference evidence="12 13" key="1">
    <citation type="submission" date="2020-05" db="EMBL/GenBank/DDBJ databases">
        <title>MicrobeNet Type strains.</title>
        <authorList>
            <person name="Nicholson A.C."/>
        </authorList>
    </citation>
    <scope>NUCLEOTIDE SEQUENCE [LARGE SCALE GENOMIC DNA]</scope>
    <source>
        <strain evidence="12 13">JCM 3224</strain>
    </source>
</reference>
<dbReference type="CDD" id="cd06214">
    <property type="entry name" value="PA_degradation_oxidoreductase_like"/>
    <property type="match status" value="1"/>
</dbReference>
<dbReference type="InterPro" id="IPR017938">
    <property type="entry name" value="Riboflavin_synthase-like_b-brl"/>
</dbReference>
<dbReference type="PANTHER" id="PTHR47354">
    <property type="entry name" value="NADH OXIDOREDUCTASE HCR"/>
    <property type="match status" value="1"/>
</dbReference>
<keyword evidence="3" id="KW-0001">2Fe-2S</keyword>
<evidence type="ECO:0000256" key="8">
    <source>
        <dbReference type="ARBA" id="ARBA00023014"/>
    </source>
</evidence>
<evidence type="ECO:0000256" key="9">
    <source>
        <dbReference type="SAM" id="MobiDB-lite"/>
    </source>
</evidence>
<dbReference type="InterPro" id="IPR008333">
    <property type="entry name" value="Cbr1-like_FAD-bd_dom"/>
</dbReference>
<dbReference type="Gene3D" id="2.40.30.10">
    <property type="entry name" value="Translation factors"/>
    <property type="match status" value="1"/>
</dbReference>
<comment type="caution">
    <text evidence="12">The sequence shown here is derived from an EMBL/GenBank/DDBJ whole genome shotgun (WGS) entry which is preliminary data.</text>
</comment>
<gene>
    <name evidence="12" type="ORF">HLB23_23390</name>
</gene>
<dbReference type="SUPFAM" id="SSF52343">
    <property type="entry name" value="Ferredoxin reductase-like, C-terminal NADP-linked domain"/>
    <property type="match status" value="1"/>
</dbReference>
<feature type="domain" description="FAD-binding FR-type" evidence="11">
    <location>
        <begin position="3"/>
        <end position="109"/>
    </location>
</feature>
<name>A0A849C232_9NOCA</name>
<dbReference type="InterPro" id="IPR036010">
    <property type="entry name" value="2Fe-2S_ferredoxin-like_sf"/>
</dbReference>
<evidence type="ECO:0000256" key="3">
    <source>
        <dbReference type="ARBA" id="ARBA00022714"/>
    </source>
</evidence>
<keyword evidence="6" id="KW-0560">Oxidoreductase</keyword>
<dbReference type="InterPro" id="IPR017927">
    <property type="entry name" value="FAD-bd_FR_type"/>
</dbReference>
<dbReference type="GO" id="GO:0050660">
    <property type="term" value="F:flavin adenine dinucleotide binding"/>
    <property type="evidence" value="ECO:0007669"/>
    <property type="project" value="TreeGrafter"/>
</dbReference>
<evidence type="ECO:0000256" key="6">
    <source>
        <dbReference type="ARBA" id="ARBA00023002"/>
    </source>
</evidence>
<dbReference type="Pfam" id="PF00970">
    <property type="entry name" value="FAD_binding_6"/>
    <property type="match status" value="1"/>
</dbReference>
<dbReference type="InterPro" id="IPR001709">
    <property type="entry name" value="Flavoprot_Pyr_Nucl_cyt_Rdtase"/>
</dbReference>
<dbReference type="Pfam" id="PF00175">
    <property type="entry name" value="NAD_binding_1"/>
    <property type="match status" value="1"/>
</dbReference>